<feature type="signal peptide" evidence="2">
    <location>
        <begin position="1"/>
        <end position="22"/>
    </location>
</feature>
<name>A0A517Z7W5_9PLAN</name>
<dbReference type="Pfam" id="PF08487">
    <property type="entry name" value="VIT"/>
    <property type="match status" value="1"/>
</dbReference>
<dbReference type="AlphaFoldDB" id="A0A517Z7W5"/>
<dbReference type="Gene3D" id="2.60.40.3680">
    <property type="match status" value="1"/>
</dbReference>
<dbReference type="Proteomes" id="UP000320496">
    <property type="component" value="Chromosome"/>
</dbReference>
<evidence type="ECO:0000256" key="2">
    <source>
        <dbReference type="SAM" id="SignalP"/>
    </source>
</evidence>
<evidence type="ECO:0000259" key="3">
    <source>
        <dbReference type="PROSITE" id="PS50234"/>
    </source>
</evidence>
<dbReference type="InterPro" id="IPR013694">
    <property type="entry name" value="VIT"/>
</dbReference>
<dbReference type="SUPFAM" id="SSF53300">
    <property type="entry name" value="vWA-like"/>
    <property type="match status" value="1"/>
</dbReference>
<feature type="domain" description="VWFA" evidence="3">
    <location>
        <begin position="285"/>
        <end position="460"/>
    </location>
</feature>
<dbReference type="SMART" id="SM00609">
    <property type="entry name" value="VIT"/>
    <property type="match status" value="1"/>
</dbReference>
<dbReference type="InterPro" id="IPR002035">
    <property type="entry name" value="VWF_A"/>
</dbReference>
<keyword evidence="6" id="KW-1185">Reference proteome</keyword>
<accession>A0A517Z7W5</accession>
<dbReference type="PROSITE" id="PS50234">
    <property type="entry name" value="VWFA"/>
    <property type="match status" value="1"/>
</dbReference>
<feature type="region of interest" description="Disordered" evidence="1">
    <location>
        <begin position="640"/>
        <end position="662"/>
    </location>
</feature>
<dbReference type="PROSITE" id="PS51468">
    <property type="entry name" value="VIT"/>
    <property type="match status" value="1"/>
</dbReference>
<feature type="domain" description="VIT" evidence="4">
    <location>
        <begin position="35"/>
        <end position="163"/>
    </location>
</feature>
<evidence type="ECO:0000256" key="1">
    <source>
        <dbReference type="SAM" id="MobiDB-lite"/>
    </source>
</evidence>
<protein>
    <submittedName>
        <fullName evidence="5">von Willebrand factor type A domain protein</fullName>
    </submittedName>
</protein>
<dbReference type="KEGG" id="mri:Mal4_28960"/>
<dbReference type="Gene3D" id="3.40.50.410">
    <property type="entry name" value="von Willebrand factor, type A domain"/>
    <property type="match status" value="1"/>
</dbReference>
<dbReference type="PANTHER" id="PTHR45737:SF6">
    <property type="entry name" value="VON WILLEBRAND FACTOR A DOMAIN-CONTAINING PROTEIN 5A"/>
    <property type="match status" value="1"/>
</dbReference>
<evidence type="ECO:0000313" key="6">
    <source>
        <dbReference type="Proteomes" id="UP000320496"/>
    </source>
</evidence>
<dbReference type="InterPro" id="IPR036465">
    <property type="entry name" value="vWFA_dom_sf"/>
</dbReference>
<evidence type="ECO:0000313" key="5">
    <source>
        <dbReference type="EMBL" id="QDU38567.1"/>
    </source>
</evidence>
<dbReference type="Pfam" id="PF00092">
    <property type="entry name" value="VWA"/>
    <property type="match status" value="1"/>
</dbReference>
<dbReference type="OrthoDB" id="9784383at2"/>
<proteinExistence type="predicted"/>
<keyword evidence="2" id="KW-0732">Signal</keyword>
<sequence length="760" mass="84245" precursor="true">MRRLSPTLPGLLVLLLAGSVSAQGVLVSPSRPVPLPRPVPNPQPTTSTYKISELKVDARLQDQVARVQVSQSFVNTGSSQMEVQFLFPLPYDGAIDRLTLMVDGKEFPAELLPADKARQKYEEIVRRSKDPALLEWMGHGLFQTNVFPVPAGATRTVTLHYNQLLRKSQGLTDFLFPLRTAGYTSAPVEKLQFRLNIESSLPIKNVYSPTHAISIERPGRKQAQIEMTQTNQTPTTDFRLMFDVNPKKLGTSVLSYRPDKDEDGYFVLLTTPQVRDKSHEPMPRTIQFVIDTSGSMTGPKIEQAKQAARFVLNNLREGDLFNIIAYNSDIQKFRPELERFNDKTRTEAIGFVNGLYAGGGTNIHDALTTALSQLQETDRPNYVLFLTDGLPTVGETNEAKIAAAVKQANSVRARMLQFGVGYDVNSRLLDRLARDNFGGSEYVRPDEDIEAHVSRVYSRIADPVLTDVQVSFEYDEPRHEGTPPVNRIYPSGTFDLFAGEQLVLVGRYRTSGQAKVVISGTVGDENESFDFPAKLVESSDDESNAFVAKLWAMRRIGEIIDQLDLFGKNEELVKELVALSTKHGILTPYTSFLADENVRPTELAESEAFRSNAAAAGVELRRLSEVEGRGGVAQRSVKQRLLGRPANSSAPSADAPAPGGGSQFGAIVRDTDTDELVVMETVREVAGQALYKRGKILLTPATADVNVEEEQENVVVVEKYTDAYFQLARENTAAQNQILSSLKSDEELLVKWRGQTYWVK</sequence>
<dbReference type="RefSeq" id="WP_145369833.1">
    <property type="nucleotide sequence ID" value="NZ_CP036275.1"/>
</dbReference>
<feature type="compositionally biased region" description="Low complexity" evidence="1">
    <location>
        <begin position="645"/>
        <end position="657"/>
    </location>
</feature>
<dbReference type="SMART" id="SM00327">
    <property type="entry name" value="VWA"/>
    <property type="match status" value="1"/>
</dbReference>
<organism evidence="5 6">
    <name type="scientific">Maioricimonas rarisocia</name>
    <dbReference type="NCBI Taxonomy" id="2528026"/>
    <lineage>
        <taxon>Bacteria</taxon>
        <taxon>Pseudomonadati</taxon>
        <taxon>Planctomycetota</taxon>
        <taxon>Planctomycetia</taxon>
        <taxon>Planctomycetales</taxon>
        <taxon>Planctomycetaceae</taxon>
        <taxon>Maioricimonas</taxon>
    </lineage>
</organism>
<gene>
    <name evidence="5" type="ORF">Mal4_28960</name>
</gene>
<dbReference type="EMBL" id="CP036275">
    <property type="protein sequence ID" value="QDU38567.1"/>
    <property type="molecule type" value="Genomic_DNA"/>
</dbReference>
<dbReference type="PANTHER" id="PTHR45737">
    <property type="entry name" value="VON WILLEBRAND FACTOR A DOMAIN-CONTAINING PROTEIN 5A"/>
    <property type="match status" value="1"/>
</dbReference>
<reference evidence="5 6" key="1">
    <citation type="submission" date="2019-02" db="EMBL/GenBank/DDBJ databases">
        <title>Deep-cultivation of Planctomycetes and their phenomic and genomic characterization uncovers novel biology.</title>
        <authorList>
            <person name="Wiegand S."/>
            <person name="Jogler M."/>
            <person name="Boedeker C."/>
            <person name="Pinto D."/>
            <person name="Vollmers J."/>
            <person name="Rivas-Marin E."/>
            <person name="Kohn T."/>
            <person name="Peeters S.H."/>
            <person name="Heuer A."/>
            <person name="Rast P."/>
            <person name="Oberbeckmann S."/>
            <person name="Bunk B."/>
            <person name="Jeske O."/>
            <person name="Meyerdierks A."/>
            <person name="Storesund J.E."/>
            <person name="Kallscheuer N."/>
            <person name="Luecker S."/>
            <person name="Lage O.M."/>
            <person name="Pohl T."/>
            <person name="Merkel B.J."/>
            <person name="Hornburger P."/>
            <person name="Mueller R.-W."/>
            <person name="Bruemmer F."/>
            <person name="Labrenz M."/>
            <person name="Spormann A.M."/>
            <person name="Op den Camp H."/>
            <person name="Overmann J."/>
            <person name="Amann R."/>
            <person name="Jetten M.S.M."/>
            <person name="Mascher T."/>
            <person name="Medema M.H."/>
            <person name="Devos D.P."/>
            <person name="Kaster A.-K."/>
            <person name="Ovreas L."/>
            <person name="Rohde M."/>
            <person name="Galperin M.Y."/>
            <person name="Jogler C."/>
        </authorList>
    </citation>
    <scope>NUCLEOTIDE SEQUENCE [LARGE SCALE GENOMIC DNA]</scope>
    <source>
        <strain evidence="5 6">Mal4</strain>
    </source>
</reference>
<evidence type="ECO:0000259" key="4">
    <source>
        <dbReference type="PROSITE" id="PS51468"/>
    </source>
</evidence>
<feature type="chain" id="PRO_5022048727" evidence="2">
    <location>
        <begin position="23"/>
        <end position="760"/>
    </location>
</feature>